<dbReference type="AlphaFoldDB" id="A0A6J4TWE7"/>
<dbReference type="SUPFAM" id="SSF161098">
    <property type="entry name" value="MetI-like"/>
    <property type="match status" value="1"/>
</dbReference>
<accession>A0A6J4TWE7</accession>
<name>A0A6J4TWE7_9BACT</name>
<evidence type="ECO:0000313" key="12">
    <source>
        <dbReference type="EMBL" id="CAA9532654.1"/>
    </source>
</evidence>
<dbReference type="GO" id="GO:0055085">
    <property type="term" value="P:transmembrane transport"/>
    <property type="evidence" value="ECO:0007669"/>
    <property type="project" value="InterPro"/>
</dbReference>
<dbReference type="CDD" id="cd06261">
    <property type="entry name" value="TM_PBP2"/>
    <property type="match status" value="1"/>
</dbReference>
<dbReference type="InterPro" id="IPR035906">
    <property type="entry name" value="MetI-like_sf"/>
</dbReference>
<evidence type="ECO:0000256" key="7">
    <source>
        <dbReference type="ARBA" id="ARBA00022989"/>
    </source>
</evidence>
<feature type="region of interest" description="Disordered" evidence="10">
    <location>
        <begin position="1"/>
        <end position="28"/>
    </location>
</feature>
<sequence>MSSTTIAPSQSPSRRLVTTPGESVLSAGRTPRSLWSNAWRQFRRNRMAMVGVVYLIFLTLVAIFAPAIAPHNPVESNVGEAGQYRQAAWTTDPNPLKTGTWDYPLGTDGIGRDVFSRLVYGTRISLVVGFIPLAVILAIGVPVGLAAGFLGGRVDTVLMRLTDIVYAFPALLFFIIVQISLGDSWFGSLLNGLVLLFVTLSVINWTGVARLVRGDTLSLKEKEFVEAARAGGANGWRIIARHILPNALGPIIVASAFIVPGAIIAEAVLSFLGIGVRPSPNLDNPFPSSWGQMIQEGYQLWQSQPWMLVGPALAIALITLAFTFVGDGLRDALDPREQI</sequence>
<feature type="transmembrane region" description="Helical" evidence="9">
    <location>
        <begin position="306"/>
        <end position="326"/>
    </location>
</feature>
<comment type="similarity">
    <text evidence="9">Belongs to the binding-protein-dependent transport system permease family.</text>
</comment>
<evidence type="ECO:0000256" key="1">
    <source>
        <dbReference type="ARBA" id="ARBA00004651"/>
    </source>
</evidence>
<dbReference type="InterPro" id="IPR050366">
    <property type="entry name" value="BP-dependent_transpt_permease"/>
</dbReference>
<feature type="domain" description="ABC transmembrane type-1" evidence="11">
    <location>
        <begin position="122"/>
        <end position="326"/>
    </location>
</feature>
<evidence type="ECO:0000259" key="11">
    <source>
        <dbReference type="PROSITE" id="PS50928"/>
    </source>
</evidence>
<comment type="subcellular location">
    <subcellularLocation>
        <location evidence="1 9">Cell membrane</location>
        <topology evidence="1 9">Multi-pass membrane protein</topology>
    </subcellularLocation>
</comment>
<keyword evidence="5" id="KW-0571">Peptide transport</keyword>
<keyword evidence="6" id="KW-0653">Protein transport</keyword>
<feature type="transmembrane region" description="Helical" evidence="9">
    <location>
        <begin position="164"/>
        <end position="181"/>
    </location>
</feature>
<organism evidence="12">
    <name type="scientific">uncultured Thermomicrobiales bacterium</name>
    <dbReference type="NCBI Taxonomy" id="1645740"/>
    <lineage>
        <taxon>Bacteria</taxon>
        <taxon>Pseudomonadati</taxon>
        <taxon>Thermomicrobiota</taxon>
        <taxon>Thermomicrobia</taxon>
        <taxon>Thermomicrobiales</taxon>
        <taxon>environmental samples</taxon>
    </lineage>
</organism>
<evidence type="ECO:0000256" key="3">
    <source>
        <dbReference type="ARBA" id="ARBA00022475"/>
    </source>
</evidence>
<dbReference type="PROSITE" id="PS50928">
    <property type="entry name" value="ABC_TM1"/>
    <property type="match status" value="1"/>
</dbReference>
<proteinExistence type="inferred from homology"/>
<dbReference type="Pfam" id="PF12911">
    <property type="entry name" value="OppC_N"/>
    <property type="match status" value="1"/>
</dbReference>
<protein>
    <recommendedName>
        <fullName evidence="11">ABC transmembrane type-1 domain-containing protein</fullName>
    </recommendedName>
</protein>
<keyword evidence="2 9" id="KW-0813">Transport</keyword>
<feature type="transmembrane region" description="Helical" evidence="9">
    <location>
        <begin position="124"/>
        <end position="152"/>
    </location>
</feature>
<evidence type="ECO:0000256" key="8">
    <source>
        <dbReference type="ARBA" id="ARBA00023136"/>
    </source>
</evidence>
<dbReference type="Gene3D" id="1.10.3720.10">
    <property type="entry name" value="MetI-like"/>
    <property type="match status" value="1"/>
</dbReference>
<dbReference type="GO" id="GO:0015833">
    <property type="term" value="P:peptide transport"/>
    <property type="evidence" value="ECO:0007669"/>
    <property type="project" value="UniProtKB-KW"/>
</dbReference>
<feature type="transmembrane region" description="Helical" evidence="9">
    <location>
        <begin position="247"/>
        <end position="274"/>
    </location>
</feature>
<gene>
    <name evidence="12" type="ORF">AVDCRST_MAG59-6</name>
</gene>
<dbReference type="EMBL" id="CADCWF010000001">
    <property type="protein sequence ID" value="CAA9532654.1"/>
    <property type="molecule type" value="Genomic_DNA"/>
</dbReference>
<dbReference type="PANTHER" id="PTHR43386:SF24">
    <property type="entry name" value="OLIGOPEPTIDE TRANSPORT SYSTEM PERMEASE PROTEIN AMID"/>
    <property type="match status" value="1"/>
</dbReference>
<evidence type="ECO:0000256" key="2">
    <source>
        <dbReference type="ARBA" id="ARBA00022448"/>
    </source>
</evidence>
<feature type="transmembrane region" description="Helical" evidence="9">
    <location>
        <begin position="193"/>
        <end position="212"/>
    </location>
</feature>
<dbReference type="PANTHER" id="PTHR43386">
    <property type="entry name" value="OLIGOPEPTIDE TRANSPORT SYSTEM PERMEASE PROTEIN APPC"/>
    <property type="match status" value="1"/>
</dbReference>
<keyword evidence="3" id="KW-1003">Cell membrane</keyword>
<evidence type="ECO:0000256" key="9">
    <source>
        <dbReference type="RuleBase" id="RU363032"/>
    </source>
</evidence>
<evidence type="ECO:0000256" key="4">
    <source>
        <dbReference type="ARBA" id="ARBA00022692"/>
    </source>
</evidence>
<keyword evidence="7 9" id="KW-1133">Transmembrane helix</keyword>
<keyword evidence="8 9" id="KW-0472">Membrane</keyword>
<evidence type="ECO:0000256" key="6">
    <source>
        <dbReference type="ARBA" id="ARBA00022927"/>
    </source>
</evidence>
<evidence type="ECO:0000256" key="10">
    <source>
        <dbReference type="SAM" id="MobiDB-lite"/>
    </source>
</evidence>
<dbReference type="InterPro" id="IPR000515">
    <property type="entry name" value="MetI-like"/>
</dbReference>
<evidence type="ECO:0000256" key="5">
    <source>
        <dbReference type="ARBA" id="ARBA00022856"/>
    </source>
</evidence>
<dbReference type="Pfam" id="PF00528">
    <property type="entry name" value="BPD_transp_1"/>
    <property type="match status" value="1"/>
</dbReference>
<feature type="compositionally biased region" description="Polar residues" evidence="10">
    <location>
        <begin position="1"/>
        <end position="13"/>
    </location>
</feature>
<dbReference type="GO" id="GO:0005886">
    <property type="term" value="C:plasma membrane"/>
    <property type="evidence" value="ECO:0007669"/>
    <property type="project" value="UniProtKB-SubCell"/>
</dbReference>
<keyword evidence="4 9" id="KW-0812">Transmembrane</keyword>
<feature type="transmembrane region" description="Helical" evidence="9">
    <location>
        <begin position="47"/>
        <end position="69"/>
    </location>
</feature>
<dbReference type="InterPro" id="IPR025966">
    <property type="entry name" value="OppC_N"/>
</dbReference>
<reference evidence="12" key="1">
    <citation type="submission" date="2020-02" db="EMBL/GenBank/DDBJ databases">
        <authorList>
            <person name="Meier V. D."/>
        </authorList>
    </citation>
    <scope>NUCLEOTIDE SEQUENCE</scope>
    <source>
        <strain evidence="12">AVDCRST_MAG59</strain>
    </source>
</reference>
<dbReference type="GO" id="GO:0015031">
    <property type="term" value="P:protein transport"/>
    <property type="evidence" value="ECO:0007669"/>
    <property type="project" value="UniProtKB-KW"/>
</dbReference>